<dbReference type="AlphaFoldDB" id="A0A7W6FTN0"/>
<dbReference type="PANTHER" id="PTHR32494:SF5">
    <property type="entry name" value="ALLANTOATE AMIDOHYDROLASE"/>
    <property type="match status" value="1"/>
</dbReference>
<dbReference type="InterPro" id="IPR036264">
    <property type="entry name" value="Bact_exopeptidase_dim_dom"/>
</dbReference>
<sequence length="427" mass="45637">MIGRPAIRSERLLERLDRFAAIGATARGGVNRQALTEGDRQARALLTELAGARGFHVRQDEAANLFLRRDGTDTALSPLLLGSHLDTQPTGGRFDGALGVLAAFEVLEALEDASVVCERAQEVVVWTNEEGSRFAPGAMGSQAFAGGSLPAAWRDARSPDGARLGDELAATVAALPVPIVPLGFPIAAYLELHIEQGPVLEREDIPVGVVTGIQGTLWLDVEIEGQAAHAGTTPLEFRRDPMRTAAAAMAAFYRTIMPSDPEARFTIGRIASEPGSVNAVPERVRLTIDLRHPDAAVLASLAGRIEDVLRDVAKEGGCQLSIRRLVDMPPTAFPELMLERVEASARRAGLRSRRIVSGAFHDALYLARCAPVAMIFCPCRDGISHNEAEYVEPRHVLAGATVLLETALSLIGGVDLAIDEPPVVRAL</sequence>
<dbReference type="InterPro" id="IPR002933">
    <property type="entry name" value="Peptidase_M20"/>
</dbReference>
<dbReference type="NCBIfam" id="TIGR01879">
    <property type="entry name" value="hydantase"/>
    <property type="match status" value="1"/>
</dbReference>
<feature type="binding site" evidence="3">
    <location>
        <position position="95"/>
    </location>
    <ligand>
        <name>Zn(2+)</name>
        <dbReference type="ChEBI" id="CHEBI:29105"/>
        <label>1</label>
    </ligand>
</feature>
<feature type="binding site" evidence="3">
    <location>
        <position position="130"/>
    </location>
    <ligand>
        <name>Zn(2+)</name>
        <dbReference type="ChEBI" id="CHEBI:29105"/>
        <label>2</label>
    </ligand>
</feature>
<comment type="similarity">
    <text evidence="1">Belongs to the peptidase M20 family.</text>
</comment>
<gene>
    <name evidence="5" type="ORF">GGR05_000283</name>
</gene>
<keyword evidence="6" id="KW-1185">Reference proteome</keyword>
<dbReference type="PANTHER" id="PTHR32494">
    <property type="entry name" value="ALLANTOATE DEIMINASE-RELATED"/>
    <property type="match status" value="1"/>
</dbReference>
<dbReference type="SUPFAM" id="SSF53187">
    <property type="entry name" value="Zn-dependent exopeptidases"/>
    <property type="match status" value="1"/>
</dbReference>
<evidence type="ECO:0000313" key="5">
    <source>
        <dbReference type="EMBL" id="MBB3934172.1"/>
    </source>
</evidence>
<dbReference type="CDD" id="cd03884">
    <property type="entry name" value="M20_bAS"/>
    <property type="match status" value="1"/>
</dbReference>
<evidence type="ECO:0000313" key="6">
    <source>
        <dbReference type="Proteomes" id="UP000531216"/>
    </source>
</evidence>
<evidence type="ECO:0000256" key="1">
    <source>
        <dbReference type="ARBA" id="ARBA00006153"/>
    </source>
</evidence>
<keyword evidence="3" id="KW-0862">Zinc</keyword>
<dbReference type="OrthoDB" id="9808195at2"/>
<evidence type="ECO:0000259" key="4">
    <source>
        <dbReference type="Pfam" id="PF07687"/>
    </source>
</evidence>
<dbReference type="Pfam" id="PF07687">
    <property type="entry name" value="M20_dimer"/>
    <property type="match status" value="1"/>
</dbReference>
<evidence type="ECO:0000256" key="3">
    <source>
        <dbReference type="PIRSR" id="PIRSR001235-1"/>
    </source>
</evidence>
<feature type="binding site" evidence="3">
    <location>
        <position position="84"/>
    </location>
    <ligand>
        <name>Zn(2+)</name>
        <dbReference type="ChEBI" id="CHEBI:29105"/>
        <label>1</label>
    </ligand>
</feature>
<proteinExistence type="inferred from homology"/>
<dbReference type="GO" id="GO:0050538">
    <property type="term" value="F:N-carbamoyl-L-amino-acid hydrolase activity"/>
    <property type="evidence" value="ECO:0007669"/>
    <property type="project" value="UniProtKB-EC"/>
</dbReference>
<dbReference type="RefSeq" id="WP_090958902.1">
    <property type="nucleotide sequence ID" value="NZ_FOOA01000001.1"/>
</dbReference>
<dbReference type="GO" id="GO:0016813">
    <property type="term" value="F:hydrolase activity, acting on carbon-nitrogen (but not peptide) bonds, in linear amidines"/>
    <property type="evidence" value="ECO:0007669"/>
    <property type="project" value="InterPro"/>
</dbReference>
<dbReference type="Pfam" id="PF01546">
    <property type="entry name" value="Peptidase_M20"/>
    <property type="match status" value="1"/>
</dbReference>
<accession>A0A7W6FTN0</accession>
<dbReference type="EC" id="3.5.1.87" evidence="5"/>
<organism evidence="5 6">
    <name type="scientific">Aureimonas phyllosphaerae</name>
    <dbReference type="NCBI Taxonomy" id="1166078"/>
    <lineage>
        <taxon>Bacteria</taxon>
        <taxon>Pseudomonadati</taxon>
        <taxon>Pseudomonadota</taxon>
        <taxon>Alphaproteobacteria</taxon>
        <taxon>Hyphomicrobiales</taxon>
        <taxon>Aurantimonadaceae</taxon>
        <taxon>Aureimonas</taxon>
    </lineage>
</organism>
<keyword evidence="2 5" id="KW-0378">Hydrolase</keyword>
<reference evidence="5 6" key="1">
    <citation type="submission" date="2020-08" db="EMBL/GenBank/DDBJ databases">
        <title>Genomic Encyclopedia of Type Strains, Phase IV (KMG-IV): sequencing the most valuable type-strain genomes for metagenomic binning, comparative biology and taxonomic classification.</title>
        <authorList>
            <person name="Goeker M."/>
        </authorList>
    </citation>
    <scope>NUCLEOTIDE SEQUENCE [LARGE SCALE GENOMIC DNA]</scope>
    <source>
        <strain evidence="5 6">DSM 25024</strain>
    </source>
</reference>
<dbReference type="EMBL" id="JACIDO010000001">
    <property type="protein sequence ID" value="MBB3934172.1"/>
    <property type="molecule type" value="Genomic_DNA"/>
</dbReference>
<keyword evidence="3" id="KW-0479">Metal-binding</keyword>
<dbReference type="Proteomes" id="UP000531216">
    <property type="component" value="Unassembled WGS sequence"/>
</dbReference>
<dbReference type="Gene3D" id="3.40.630.10">
    <property type="entry name" value="Zn peptidases"/>
    <property type="match status" value="1"/>
</dbReference>
<protein>
    <submittedName>
        <fullName evidence="5">N-carbamoyl-L-amino-acid hydrolase</fullName>
        <ecNumber evidence="5">3.5.1.87</ecNumber>
    </submittedName>
</protein>
<dbReference type="GO" id="GO:0046872">
    <property type="term" value="F:metal ion binding"/>
    <property type="evidence" value="ECO:0007669"/>
    <property type="project" value="UniProtKB-KW"/>
</dbReference>
<comment type="cofactor">
    <cofactor evidence="3">
        <name>Zn(2+)</name>
        <dbReference type="ChEBI" id="CHEBI:29105"/>
    </cofactor>
    <text evidence="3">Binds 2 Zn(2+) ions per subunit.</text>
</comment>
<dbReference type="SUPFAM" id="SSF55031">
    <property type="entry name" value="Bacterial exopeptidase dimerisation domain"/>
    <property type="match status" value="1"/>
</dbReference>
<dbReference type="InterPro" id="IPR010158">
    <property type="entry name" value="Amidase_Cbmase"/>
</dbReference>
<dbReference type="Gene3D" id="3.30.70.360">
    <property type="match status" value="1"/>
</dbReference>
<dbReference type="InterPro" id="IPR011650">
    <property type="entry name" value="Peptidase_M20_dimer"/>
</dbReference>
<feature type="binding site" evidence="3">
    <location>
        <position position="193"/>
    </location>
    <ligand>
        <name>Zn(2+)</name>
        <dbReference type="ChEBI" id="CHEBI:29105"/>
        <label>1</label>
    </ligand>
</feature>
<evidence type="ECO:0000256" key="2">
    <source>
        <dbReference type="ARBA" id="ARBA00022801"/>
    </source>
</evidence>
<comment type="caution">
    <text evidence="5">The sequence shown here is derived from an EMBL/GenBank/DDBJ whole genome shotgun (WGS) entry which is preliminary data.</text>
</comment>
<feature type="binding site" evidence="3">
    <location>
        <position position="95"/>
    </location>
    <ligand>
        <name>Zn(2+)</name>
        <dbReference type="ChEBI" id="CHEBI:29105"/>
        <label>2</label>
    </ligand>
</feature>
<dbReference type="PIRSF" id="PIRSF001235">
    <property type="entry name" value="Amidase_carbamoylase"/>
    <property type="match status" value="1"/>
</dbReference>
<name>A0A7W6FTN0_9HYPH</name>
<feature type="binding site" evidence="3">
    <location>
        <position position="385"/>
    </location>
    <ligand>
        <name>Zn(2+)</name>
        <dbReference type="ChEBI" id="CHEBI:29105"/>
        <label>2</label>
    </ligand>
</feature>
<feature type="domain" description="Peptidase M20 dimerisation" evidence="4">
    <location>
        <begin position="212"/>
        <end position="316"/>
    </location>
</feature>